<name>G0SEN9_CHATD</name>
<dbReference type="RefSeq" id="XP_006696747.1">
    <property type="nucleotide sequence ID" value="XM_006696684.1"/>
</dbReference>
<dbReference type="EMBL" id="GL988046">
    <property type="protein sequence ID" value="EGS18416.1"/>
    <property type="molecule type" value="Genomic_DNA"/>
</dbReference>
<keyword evidence="2 3" id="KW-0808">Transferase</keyword>
<comment type="similarity">
    <text evidence="1 2">Belongs to the arylamine N-acetyltransferase family.</text>
</comment>
<dbReference type="AlphaFoldDB" id="G0SEN9"/>
<dbReference type="OrthoDB" id="10260017at2759"/>
<dbReference type="HOGENOM" id="CLU_049918_2_0_1"/>
<dbReference type="GeneID" id="18260480"/>
<evidence type="ECO:0000256" key="1">
    <source>
        <dbReference type="ARBA" id="ARBA00006547"/>
    </source>
</evidence>
<keyword evidence="2" id="KW-0012">Acyltransferase</keyword>
<dbReference type="GO" id="GO:0016407">
    <property type="term" value="F:acetyltransferase activity"/>
    <property type="evidence" value="ECO:0007669"/>
    <property type="project" value="InterPro"/>
</dbReference>
<dbReference type="InterPro" id="IPR001447">
    <property type="entry name" value="Arylamine_N-AcTrfase"/>
</dbReference>
<organism evidence="4">
    <name type="scientific">Chaetomium thermophilum (strain DSM 1495 / CBS 144.50 / IMI 039719)</name>
    <name type="common">Thermochaetoides thermophila</name>
    <dbReference type="NCBI Taxonomy" id="759272"/>
    <lineage>
        <taxon>Eukaryota</taxon>
        <taxon>Fungi</taxon>
        <taxon>Dikarya</taxon>
        <taxon>Ascomycota</taxon>
        <taxon>Pezizomycotina</taxon>
        <taxon>Sordariomycetes</taxon>
        <taxon>Sordariomycetidae</taxon>
        <taxon>Sordariales</taxon>
        <taxon>Chaetomiaceae</taxon>
        <taxon>Thermochaetoides</taxon>
    </lineage>
</organism>
<gene>
    <name evidence="3" type="ORF">CTHT_0064420</name>
</gene>
<dbReference type="OMA" id="FTIINYY"/>
<evidence type="ECO:0000313" key="3">
    <source>
        <dbReference type="EMBL" id="EGS18416.1"/>
    </source>
</evidence>
<protein>
    <submittedName>
        <fullName evidence="3">Acetyltransferase-like protein</fullName>
    </submittedName>
</protein>
<sequence>MSIYTSAQISKYLEHIGFRHPDNVYQLAADNPLQLLTQLQLLHMARVPFESLSLHYSQSRLLSLDLEDLFDKIVNKGCGGYCMEVNAFFATVLRSLGFKLISVGGRVARPDGTYKGWDHMTNLVKINNQRYVVDVGFGSNGPTKPIPLEHGYNFTTIAPARGKLMYRSLIEHSDPDQRVWVYSVQEHADALWRDMYCFVEIEFFPGDFEVMNLKTMTTPQSFFVQNVMCIKTILNEEKTEPVGWVILHRDYLKRRVGDKSEIVETFKTEDDRIGALEKYFGIVLSEGAKRAIKGLASELRPKGEHA</sequence>
<evidence type="ECO:0000256" key="2">
    <source>
        <dbReference type="RuleBase" id="RU003452"/>
    </source>
</evidence>
<dbReference type="PANTHER" id="PTHR11786">
    <property type="entry name" value="N-HYDROXYARYLAMINE O-ACETYLTRANSFERASE"/>
    <property type="match status" value="1"/>
</dbReference>
<dbReference type="KEGG" id="cthr:CTHT_0064420"/>
<dbReference type="InterPro" id="IPR053710">
    <property type="entry name" value="Arylamine_NAT_domain_sf"/>
</dbReference>
<evidence type="ECO:0000313" key="4">
    <source>
        <dbReference type="Proteomes" id="UP000008066"/>
    </source>
</evidence>
<dbReference type="PANTHER" id="PTHR11786:SF0">
    <property type="entry name" value="ARYLAMINE N-ACETYLTRANSFERASE 4-RELATED"/>
    <property type="match status" value="1"/>
</dbReference>
<dbReference type="Pfam" id="PF00797">
    <property type="entry name" value="Acetyltransf_2"/>
    <property type="match status" value="1"/>
</dbReference>
<dbReference type="PRINTS" id="PR01543">
    <property type="entry name" value="ANATRNSFRASE"/>
</dbReference>
<dbReference type="InterPro" id="IPR038765">
    <property type="entry name" value="Papain-like_cys_pep_sf"/>
</dbReference>
<reference evidence="3 4" key="1">
    <citation type="journal article" date="2011" name="Cell">
        <title>Insight into structure and assembly of the nuclear pore complex by utilizing the genome of a eukaryotic thermophile.</title>
        <authorList>
            <person name="Amlacher S."/>
            <person name="Sarges P."/>
            <person name="Flemming D."/>
            <person name="van Noort V."/>
            <person name="Kunze R."/>
            <person name="Devos D.P."/>
            <person name="Arumugam M."/>
            <person name="Bork P."/>
            <person name="Hurt E."/>
        </authorList>
    </citation>
    <scope>NUCLEOTIDE SEQUENCE [LARGE SCALE GENOMIC DNA]</scope>
    <source>
        <strain evidence="4">DSM 1495 / CBS 144.50 / IMI 039719</strain>
    </source>
</reference>
<dbReference type="SUPFAM" id="SSF54001">
    <property type="entry name" value="Cysteine proteinases"/>
    <property type="match status" value="1"/>
</dbReference>
<dbReference type="Proteomes" id="UP000008066">
    <property type="component" value="Unassembled WGS sequence"/>
</dbReference>
<proteinExistence type="inferred from homology"/>
<accession>G0SEN9</accession>
<dbReference type="eggNOG" id="ENOG502RD0D">
    <property type="taxonomic scope" value="Eukaryota"/>
</dbReference>
<keyword evidence="4" id="KW-1185">Reference proteome</keyword>
<dbReference type="Gene3D" id="3.30.2140.20">
    <property type="match status" value="1"/>
</dbReference>